<dbReference type="HAMAP" id="MF_01420">
    <property type="entry name" value="HTH_type_WhiA"/>
    <property type="match status" value="1"/>
</dbReference>
<dbReference type="STRING" id="679197.HMPREF9336_00289"/>
<gene>
    <name evidence="5" type="primary">whiA</name>
    <name evidence="10" type="ORF">HMPREF9336_00289</name>
</gene>
<dbReference type="InterPro" id="IPR027434">
    <property type="entry name" value="Homing_endonucl"/>
</dbReference>
<name>E5XLC0_SEGRC</name>
<dbReference type="GO" id="GO:0043937">
    <property type="term" value="P:regulation of sporulation"/>
    <property type="evidence" value="ECO:0007669"/>
    <property type="project" value="InterPro"/>
</dbReference>
<dbReference type="InterPro" id="IPR018478">
    <property type="entry name" value="Sporu_reg_WhiA_N_dom"/>
</dbReference>
<dbReference type="HOGENOM" id="CLU_053282_0_0_11"/>
<evidence type="ECO:0000259" key="8">
    <source>
        <dbReference type="Pfam" id="PF10298"/>
    </source>
</evidence>
<protein>
    <recommendedName>
        <fullName evidence="4 5">Probable cell division protein WhiA</fullName>
    </recommendedName>
</protein>
<evidence type="ECO:0000313" key="10">
    <source>
        <dbReference type="EMBL" id="EFV14839.1"/>
    </source>
</evidence>
<proteinExistence type="inferred from homology"/>
<dbReference type="Pfam" id="PF02650">
    <property type="entry name" value="HTH_WhiA"/>
    <property type="match status" value="1"/>
</dbReference>
<keyword evidence="3 5" id="KW-0131">Cell cycle</keyword>
<dbReference type="GO" id="GO:0003677">
    <property type="term" value="F:DNA binding"/>
    <property type="evidence" value="ECO:0007669"/>
    <property type="project" value="UniProtKB-UniRule"/>
</dbReference>
<comment type="similarity">
    <text evidence="5">Belongs to the WhiA family.</text>
</comment>
<dbReference type="Gene3D" id="3.10.28.10">
    <property type="entry name" value="Homing endonucleases"/>
    <property type="match status" value="1"/>
</dbReference>
<keyword evidence="11" id="KW-1185">Reference proteome</keyword>
<feature type="domain" description="Sporulation regulator WhiA C-terminal" evidence="7">
    <location>
        <begin position="225"/>
        <end position="305"/>
    </location>
</feature>
<dbReference type="EMBL" id="ACZI02000003">
    <property type="protein sequence ID" value="EFV14839.1"/>
    <property type="molecule type" value="Genomic_DNA"/>
</dbReference>
<accession>E5XLC0</accession>
<evidence type="ECO:0000256" key="4">
    <source>
        <dbReference type="ARBA" id="ARBA00068775"/>
    </source>
</evidence>
<dbReference type="AlphaFoldDB" id="E5XLC0"/>
<dbReference type="InterPro" id="IPR003802">
    <property type="entry name" value="Sporulation_regulator_WhiA"/>
</dbReference>
<feature type="domain" description="Sporulation transcription regulator WhiA N-terminal" evidence="8">
    <location>
        <begin position="23"/>
        <end position="105"/>
    </location>
</feature>
<dbReference type="InterPro" id="IPR023054">
    <property type="entry name" value="Sporulation_regulator_WhiA_C"/>
</dbReference>
<evidence type="ECO:0000256" key="2">
    <source>
        <dbReference type="ARBA" id="ARBA00023125"/>
    </source>
</evidence>
<dbReference type="PANTHER" id="PTHR37307:SF1">
    <property type="entry name" value="CELL DIVISION PROTEIN WHIA-RELATED"/>
    <property type="match status" value="1"/>
</dbReference>
<comment type="caution">
    <text evidence="10">The sequence shown here is derived from an EMBL/GenBank/DDBJ whole genome shotgun (WGS) entry which is preliminary data.</text>
</comment>
<keyword evidence="2 5" id="KW-0238">DNA-binding</keyword>
<dbReference type="InterPro" id="IPR039518">
    <property type="entry name" value="WhiA_LAGLIDADG_dom"/>
</dbReference>
<evidence type="ECO:0000256" key="3">
    <source>
        <dbReference type="ARBA" id="ARBA00023306"/>
    </source>
</evidence>
<evidence type="ECO:0000259" key="9">
    <source>
        <dbReference type="Pfam" id="PF14527"/>
    </source>
</evidence>
<feature type="region of interest" description="Disordered" evidence="6">
    <location>
        <begin position="309"/>
        <end position="330"/>
    </location>
</feature>
<evidence type="ECO:0000256" key="1">
    <source>
        <dbReference type="ARBA" id="ARBA00022618"/>
    </source>
</evidence>
<organism evidence="10 11">
    <name type="scientific">Segniliparus rugosus (strain ATCC BAA-974 / DSM 45345 / CCUG 50838 / CIP 108380 / JCM 13579 / CDC 945)</name>
    <dbReference type="NCBI Taxonomy" id="679197"/>
    <lineage>
        <taxon>Bacteria</taxon>
        <taxon>Bacillati</taxon>
        <taxon>Actinomycetota</taxon>
        <taxon>Actinomycetes</taxon>
        <taxon>Mycobacteriales</taxon>
        <taxon>Segniliparaceae</taxon>
        <taxon>Segniliparus</taxon>
    </lineage>
</organism>
<reference evidence="10 11" key="1">
    <citation type="journal article" date="2011" name="Stand. Genomic Sci.">
        <title>High quality draft genome sequence of Segniliparus rugosus CDC 945(T)= (ATCC BAA-974(T)).</title>
        <authorList>
            <person name="Earl A.M."/>
            <person name="Desjardins C.A."/>
            <person name="Fitzgerald M.G."/>
            <person name="Arachchi H.M."/>
            <person name="Zeng Q."/>
            <person name="Mehta T."/>
            <person name="Griggs A."/>
            <person name="Birren B.W."/>
            <person name="Toney N.C."/>
            <person name="Carr J."/>
            <person name="Posey J."/>
            <person name="Butler W.R."/>
        </authorList>
    </citation>
    <scope>NUCLEOTIDE SEQUENCE [LARGE SCALE GENOMIC DNA]</scope>
    <source>
        <strain evidence="11">ATCC BAA-974 / DSM 45345 / CCUG 50838 / CIP 108380 / JCM 13579 / CDC 945</strain>
    </source>
</reference>
<evidence type="ECO:0000256" key="6">
    <source>
        <dbReference type="SAM" id="MobiDB-lite"/>
    </source>
</evidence>
<dbReference type="eggNOG" id="COG1481">
    <property type="taxonomic scope" value="Bacteria"/>
</dbReference>
<dbReference type="NCBIfam" id="TIGR00647">
    <property type="entry name" value="DNA_bind_WhiA"/>
    <property type="match status" value="1"/>
</dbReference>
<comment type="function">
    <text evidence="5">Involved in cell division and chromosome segregation.</text>
</comment>
<dbReference type="PANTHER" id="PTHR37307">
    <property type="entry name" value="CELL DIVISION PROTEIN WHIA-RELATED"/>
    <property type="match status" value="1"/>
</dbReference>
<dbReference type="Proteomes" id="UP000004816">
    <property type="component" value="Unassembled WGS sequence"/>
</dbReference>
<evidence type="ECO:0000313" key="11">
    <source>
        <dbReference type="Proteomes" id="UP000004816"/>
    </source>
</evidence>
<dbReference type="Pfam" id="PF10298">
    <property type="entry name" value="WhiA_N"/>
    <property type="match status" value="1"/>
</dbReference>
<dbReference type="FunFam" id="3.10.28.10:FF:000001">
    <property type="entry name" value="Probable cell division protein WhiA"/>
    <property type="match status" value="1"/>
</dbReference>
<evidence type="ECO:0000259" key="7">
    <source>
        <dbReference type="Pfam" id="PF02650"/>
    </source>
</evidence>
<evidence type="ECO:0000256" key="5">
    <source>
        <dbReference type="HAMAP-Rule" id="MF_01420"/>
    </source>
</evidence>
<sequence length="330" mass="35122">MSNGMTTDIKDELCQVPLGTLAARKAEVAAVLRFGGGLQILSGRIVVGAELDHAGSAKRLRVGLHELHGAASEVHVLPPGGSHKYHRYVVRVTRGGEMLARQTGMIDNQGRPVVGLPAAVVNGSLEDVEGAWRGAFLASGVLAAPSRTAALEIVAPSPLAALALVGAARRLGVQAKSRELRGQDRVVVRDAEAIGELLTRMGAKSSWKVWEEHRQQRQVRAAPQRLANFDDANLRRSARAALASAARVGRAIEILGPEVPDHLLVAGKLRMAHKEVSLEQLGSLSDPPMTKDAIAGRIRRLLSMADKVASQRGIPDTESAVSPDLLEDED</sequence>
<feature type="domain" description="WhiA LAGLIDADG-like" evidence="9">
    <location>
        <begin position="129"/>
        <end position="220"/>
    </location>
</feature>
<keyword evidence="1 5" id="KW-0132">Cell division</keyword>
<dbReference type="GO" id="GO:0051301">
    <property type="term" value="P:cell division"/>
    <property type="evidence" value="ECO:0007669"/>
    <property type="project" value="UniProtKB-UniRule"/>
</dbReference>
<dbReference type="Pfam" id="PF14527">
    <property type="entry name" value="LAGLIDADG_WhiA"/>
    <property type="match status" value="1"/>
</dbReference>